<name>A0ABW7Z8D4_9ACTN</name>
<gene>
    <name evidence="2" type="ORF">ACIBG2_44165</name>
</gene>
<dbReference type="RefSeq" id="WP_397090189.1">
    <property type="nucleotide sequence ID" value="NZ_JBITGY010000015.1"/>
</dbReference>
<dbReference type="Proteomes" id="UP001612741">
    <property type="component" value="Unassembled WGS sequence"/>
</dbReference>
<keyword evidence="3" id="KW-1185">Reference proteome</keyword>
<reference evidence="2 3" key="1">
    <citation type="submission" date="2024-10" db="EMBL/GenBank/DDBJ databases">
        <title>The Natural Products Discovery Center: Release of the First 8490 Sequenced Strains for Exploring Actinobacteria Biosynthetic Diversity.</title>
        <authorList>
            <person name="Kalkreuter E."/>
            <person name="Kautsar S.A."/>
            <person name="Yang D."/>
            <person name="Bader C.D."/>
            <person name="Teijaro C.N."/>
            <person name="Fluegel L."/>
            <person name="Davis C.M."/>
            <person name="Simpson J.R."/>
            <person name="Lauterbach L."/>
            <person name="Steele A.D."/>
            <person name="Gui C."/>
            <person name="Meng S."/>
            <person name="Li G."/>
            <person name="Viehrig K."/>
            <person name="Ye F."/>
            <person name="Su P."/>
            <person name="Kiefer A.F."/>
            <person name="Nichols A."/>
            <person name="Cepeda A.J."/>
            <person name="Yan W."/>
            <person name="Fan B."/>
            <person name="Jiang Y."/>
            <person name="Adhikari A."/>
            <person name="Zheng C.-J."/>
            <person name="Schuster L."/>
            <person name="Cowan T.M."/>
            <person name="Smanski M.J."/>
            <person name="Chevrette M.G."/>
            <person name="De Carvalho L.P.S."/>
            <person name="Shen B."/>
        </authorList>
    </citation>
    <scope>NUCLEOTIDE SEQUENCE [LARGE SCALE GENOMIC DNA]</scope>
    <source>
        <strain evidence="2 3">NPDC050545</strain>
    </source>
</reference>
<proteinExistence type="predicted"/>
<evidence type="ECO:0000256" key="1">
    <source>
        <dbReference type="SAM" id="MobiDB-lite"/>
    </source>
</evidence>
<organism evidence="2 3">
    <name type="scientific">Nonomuraea typhae</name>
    <dbReference type="NCBI Taxonomy" id="2603600"/>
    <lineage>
        <taxon>Bacteria</taxon>
        <taxon>Bacillati</taxon>
        <taxon>Actinomycetota</taxon>
        <taxon>Actinomycetes</taxon>
        <taxon>Streptosporangiales</taxon>
        <taxon>Streptosporangiaceae</taxon>
        <taxon>Nonomuraea</taxon>
    </lineage>
</organism>
<feature type="region of interest" description="Disordered" evidence="1">
    <location>
        <begin position="45"/>
        <end position="64"/>
    </location>
</feature>
<accession>A0ABW7Z8D4</accession>
<sequence length="64" mass="6571">MRGVSPGAAVWVRLRRVRLPVLLLQVQSAASGGGLGQLHQAAALDLGVPGPPRRRSHSPASVAA</sequence>
<evidence type="ECO:0000313" key="2">
    <source>
        <dbReference type="EMBL" id="MFI6504444.1"/>
    </source>
</evidence>
<comment type="caution">
    <text evidence="2">The sequence shown here is derived from an EMBL/GenBank/DDBJ whole genome shotgun (WGS) entry which is preliminary data.</text>
</comment>
<dbReference type="EMBL" id="JBITGY010000015">
    <property type="protein sequence ID" value="MFI6504444.1"/>
    <property type="molecule type" value="Genomic_DNA"/>
</dbReference>
<protein>
    <submittedName>
        <fullName evidence="2">Uncharacterized protein</fullName>
    </submittedName>
</protein>
<evidence type="ECO:0000313" key="3">
    <source>
        <dbReference type="Proteomes" id="UP001612741"/>
    </source>
</evidence>